<sequence>MTVDGAASENVEHRCQFSVSDEEARTRIKLPKKLIVCCDGTWMDSDNGWVKGKWCQPGHLQNPTNVTRIVRAIASEDKGHHPQIVYYQAGVGTGIGSYNQLVGGGTGLGPAENVREAYAFIASNYAEHDRLVPNDSIFLIGFSRGAYTARTLGGFLCAMGVLKRHAMPHFYEIFEDWNRAGDPHYEPMFFKSYFKHHKDVKPIWPSERLAKSKKHRDAYLQQYFQMLQNLNMTQRASINCIGVWDTVGALGIPVNPVFQRLFPFLSSFVRTYRWFDTRLDSLVKNAFRALALDERRFPYYPAMWERRPGCTSNLQQVWFPGAHSNIGGSYEDAGIANITLAWMMDQLAGNTMKHPEDFRHHDWIQFDDELLDTWYDCASDWVEDHKGLSYKGWARGKIYDSNTFPQSLAGQKTRLPGRYHGTFYESGSEDPHRLLEDTNEYIHSSVRARIDMGGNGVEADSKKVFPNGLSLTPLLTSLWRRLTGRSVSTYQPQNKRQPLHGWRLEDGHKSHEQPNWDIDMSPDGSTHEVTWVFEGDGKVTRRTMPEARLGRYERYLLQKDQELADKIEFTNAGWKWTMKEEERPQKRGRTWPFADACRM</sequence>
<proteinExistence type="predicted"/>
<dbReference type="AlphaFoldDB" id="A0A1Z5TDL8"/>
<protein>
    <recommendedName>
        <fullName evidence="1">T6SS Phospholipase effector Tle1-like catalytic domain-containing protein</fullName>
    </recommendedName>
</protein>
<accession>A0A1Z5TDL8</accession>
<feature type="domain" description="T6SS Phospholipase effector Tle1-like catalytic" evidence="1">
    <location>
        <begin position="32"/>
        <end position="346"/>
    </location>
</feature>
<dbReference type="Pfam" id="PF09994">
    <property type="entry name" value="T6SS_Tle1-like_cat"/>
    <property type="match status" value="1"/>
</dbReference>
<evidence type="ECO:0000313" key="2">
    <source>
        <dbReference type="EMBL" id="OTA34119.1"/>
    </source>
</evidence>
<reference evidence="2 3" key="1">
    <citation type="submission" date="2017-01" db="EMBL/GenBank/DDBJ databases">
        <title>The recent genome duplication of the halophilic yeast Hortaea werneckii: insights from long-read sequencing.</title>
        <authorList>
            <person name="Sinha S."/>
            <person name="Flibotte S."/>
            <person name="Neira M."/>
            <person name="Lenassi M."/>
            <person name="Gostincar C."/>
            <person name="Stajich J.E."/>
            <person name="Nislow C.E."/>
        </authorList>
    </citation>
    <scope>NUCLEOTIDE SEQUENCE [LARGE SCALE GENOMIC DNA]</scope>
    <source>
        <strain evidence="2 3">EXF-2000</strain>
    </source>
</reference>
<gene>
    <name evidence="2" type="ORF">BTJ68_06915</name>
</gene>
<dbReference type="InParanoid" id="A0A1Z5TDL8"/>
<dbReference type="PANTHER" id="PTHR33840">
    <property type="match status" value="1"/>
</dbReference>
<evidence type="ECO:0000259" key="1">
    <source>
        <dbReference type="Pfam" id="PF09994"/>
    </source>
</evidence>
<dbReference type="OrthoDB" id="3057168at2759"/>
<dbReference type="STRING" id="1157616.A0A1Z5TDL8"/>
<dbReference type="EMBL" id="MUNK01000064">
    <property type="protein sequence ID" value="OTA34119.1"/>
    <property type="molecule type" value="Genomic_DNA"/>
</dbReference>
<evidence type="ECO:0000313" key="3">
    <source>
        <dbReference type="Proteomes" id="UP000194280"/>
    </source>
</evidence>
<dbReference type="VEuPathDB" id="FungiDB:BTJ68_06915"/>
<dbReference type="Proteomes" id="UP000194280">
    <property type="component" value="Unassembled WGS sequence"/>
</dbReference>
<organism evidence="2 3">
    <name type="scientific">Hortaea werneckii EXF-2000</name>
    <dbReference type="NCBI Taxonomy" id="1157616"/>
    <lineage>
        <taxon>Eukaryota</taxon>
        <taxon>Fungi</taxon>
        <taxon>Dikarya</taxon>
        <taxon>Ascomycota</taxon>
        <taxon>Pezizomycotina</taxon>
        <taxon>Dothideomycetes</taxon>
        <taxon>Dothideomycetidae</taxon>
        <taxon>Mycosphaerellales</taxon>
        <taxon>Teratosphaeriaceae</taxon>
        <taxon>Hortaea</taxon>
    </lineage>
</organism>
<name>A0A1Z5TDL8_HORWE</name>
<dbReference type="PANTHER" id="PTHR33840:SF1">
    <property type="entry name" value="TLE1 PHOSPHOLIPASE DOMAIN-CONTAINING PROTEIN"/>
    <property type="match status" value="1"/>
</dbReference>
<comment type="caution">
    <text evidence="2">The sequence shown here is derived from an EMBL/GenBank/DDBJ whole genome shotgun (WGS) entry which is preliminary data.</text>
</comment>
<dbReference type="InterPro" id="IPR018712">
    <property type="entry name" value="Tle1-like_cat"/>
</dbReference>
<keyword evidence="3" id="KW-1185">Reference proteome</keyword>